<evidence type="ECO:0000313" key="6">
    <source>
        <dbReference type="EMBL" id="KAK6194560.1"/>
    </source>
</evidence>
<keyword evidence="1" id="KW-0677">Repeat</keyword>
<evidence type="ECO:0000256" key="5">
    <source>
        <dbReference type="SAM" id="MobiDB-lite"/>
    </source>
</evidence>
<gene>
    <name evidence="6" type="ORF">SNE40_000176</name>
</gene>
<evidence type="ECO:0000256" key="1">
    <source>
        <dbReference type="ARBA" id="ARBA00022737"/>
    </source>
</evidence>
<dbReference type="Pfam" id="PF12796">
    <property type="entry name" value="Ank_2"/>
    <property type="match status" value="2"/>
</dbReference>
<dbReference type="PROSITE" id="PS50088">
    <property type="entry name" value="ANK_REPEAT"/>
    <property type="match status" value="5"/>
</dbReference>
<dbReference type="EMBL" id="JAZGQO010000001">
    <property type="protein sequence ID" value="KAK6194560.1"/>
    <property type="molecule type" value="Genomic_DNA"/>
</dbReference>
<comment type="caution">
    <text evidence="6">The sequence shown here is derived from an EMBL/GenBank/DDBJ whole genome shotgun (WGS) entry which is preliminary data.</text>
</comment>
<feature type="repeat" description="ANK" evidence="3">
    <location>
        <begin position="42"/>
        <end position="74"/>
    </location>
</feature>
<feature type="repeat" description="ANK" evidence="3">
    <location>
        <begin position="174"/>
        <end position="195"/>
    </location>
</feature>
<proteinExistence type="predicted"/>
<feature type="compositionally biased region" description="Basic residues" evidence="5">
    <location>
        <begin position="486"/>
        <end position="502"/>
    </location>
</feature>
<dbReference type="PANTHER" id="PTHR24201">
    <property type="entry name" value="ANK_REP_REGION DOMAIN-CONTAINING PROTEIN"/>
    <property type="match status" value="1"/>
</dbReference>
<keyword evidence="2 3" id="KW-0040">ANK repeat</keyword>
<organism evidence="6 7">
    <name type="scientific">Patella caerulea</name>
    <name type="common">Rayed Mediterranean limpet</name>
    <dbReference type="NCBI Taxonomy" id="87958"/>
    <lineage>
        <taxon>Eukaryota</taxon>
        <taxon>Metazoa</taxon>
        <taxon>Spiralia</taxon>
        <taxon>Lophotrochozoa</taxon>
        <taxon>Mollusca</taxon>
        <taxon>Gastropoda</taxon>
        <taxon>Patellogastropoda</taxon>
        <taxon>Patelloidea</taxon>
        <taxon>Patellidae</taxon>
        <taxon>Patella</taxon>
    </lineage>
</organism>
<evidence type="ECO:0008006" key="8">
    <source>
        <dbReference type="Google" id="ProtNLM"/>
    </source>
</evidence>
<dbReference type="Pfam" id="PF13637">
    <property type="entry name" value="Ank_4"/>
    <property type="match status" value="1"/>
</dbReference>
<dbReference type="PANTHER" id="PTHR24201:SF2">
    <property type="entry name" value="ANKYRIN REPEAT DOMAIN-CONTAINING PROTEIN 42"/>
    <property type="match status" value="1"/>
</dbReference>
<accession>A0AAN8Q9Q0</accession>
<dbReference type="InterPro" id="IPR002110">
    <property type="entry name" value="Ankyrin_rpt"/>
</dbReference>
<dbReference type="InterPro" id="IPR036770">
    <property type="entry name" value="Ankyrin_rpt-contain_sf"/>
</dbReference>
<dbReference type="SMART" id="SM00248">
    <property type="entry name" value="ANK"/>
    <property type="match status" value="9"/>
</dbReference>
<dbReference type="InterPro" id="IPR050776">
    <property type="entry name" value="Ank_Repeat/CDKN_Inhibitor"/>
</dbReference>
<feature type="repeat" description="ANK" evidence="3">
    <location>
        <begin position="141"/>
        <end position="173"/>
    </location>
</feature>
<keyword evidence="7" id="KW-1185">Reference proteome</keyword>
<dbReference type="SUPFAM" id="SSF48403">
    <property type="entry name" value="Ankyrin repeat"/>
    <property type="match status" value="1"/>
</dbReference>
<evidence type="ECO:0000256" key="2">
    <source>
        <dbReference type="ARBA" id="ARBA00023043"/>
    </source>
</evidence>
<dbReference type="AlphaFoldDB" id="A0AAN8Q9Q0"/>
<dbReference type="Proteomes" id="UP001347796">
    <property type="component" value="Unassembled WGS sequence"/>
</dbReference>
<reference evidence="6 7" key="1">
    <citation type="submission" date="2024-01" db="EMBL/GenBank/DDBJ databases">
        <title>The genome of the rayed Mediterranean limpet Patella caerulea (Linnaeus, 1758).</title>
        <authorList>
            <person name="Anh-Thu Weber A."/>
            <person name="Halstead-Nussloch G."/>
        </authorList>
    </citation>
    <scope>NUCLEOTIDE SEQUENCE [LARGE SCALE GENOMIC DNA]</scope>
    <source>
        <strain evidence="6">AATW-2023a</strain>
        <tissue evidence="6">Whole specimen</tissue>
    </source>
</reference>
<feature type="repeat" description="ANK" evidence="3">
    <location>
        <begin position="280"/>
        <end position="312"/>
    </location>
</feature>
<name>A0AAN8Q9Q0_PATCE</name>
<feature type="compositionally biased region" description="Acidic residues" evidence="5">
    <location>
        <begin position="337"/>
        <end position="364"/>
    </location>
</feature>
<feature type="region of interest" description="Disordered" evidence="5">
    <location>
        <begin position="475"/>
        <end position="520"/>
    </location>
</feature>
<feature type="compositionally biased region" description="Basic residues" evidence="5">
    <location>
        <begin position="371"/>
        <end position="384"/>
    </location>
</feature>
<evidence type="ECO:0000256" key="4">
    <source>
        <dbReference type="SAM" id="Coils"/>
    </source>
</evidence>
<dbReference type="PROSITE" id="PS50297">
    <property type="entry name" value="ANK_REP_REGION"/>
    <property type="match status" value="5"/>
</dbReference>
<keyword evidence="4" id="KW-0175">Coiled coil</keyword>
<dbReference type="Gene3D" id="1.25.40.20">
    <property type="entry name" value="Ankyrin repeat-containing domain"/>
    <property type="match status" value="3"/>
</dbReference>
<sequence length="520" mass="57980">MPGKVIPHRPHSIHEAVKQSDVLSLEFMTKNGGSINEVEDVDKFTPLHTACNNGALECVHWLLWHGADPNITTPKGWTAAHIAAIRGQDGCLQALTNSGVSLAEKDVRGCTPTHLAASHGHAFSLNAILRSGVDVNAVDRNGWMPIHYAAYHGRLGCLQTLIKWGANPDEVENNGNTPAHLAAQEGHLPCLKYLVTYTRNQTHTLGARNDNGEMPKDLAEQFYKQNILDYINNIEWEEEHPEVEDNSAFPAHVAAYAGDLDQLKTLVENGVVNINEKDTKGSTPAHKAAGQGHLRVLQWLVEMGSDMTIENSAGETPRDVALRFSHLACVKILGGDPDADEIDEDDDLDLDEDDDDVDDDDDSFDGASGRRGGRHAKAKRRAARREKGLSKGRACTRIEELEKQLEIAKKNFVQLGGVVPEYRKERIELQSKNHTIRELESQLDYERLKREKLEADLDAYRKELAFLTSQLDSRLGHSDGEDTRYPRGRSAKRRTSKSKNKKPQSDDRNLLKRNYVPKKN</sequence>
<feature type="region of interest" description="Disordered" evidence="5">
    <location>
        <begin position="335"/>
        <end position="389"/>
    </location>
</feature>
<protein>
    <recommendedName>
        <fullName evidence="8">Ankyrin repeat domain-containing protein 42</fullName>
    </recommendedName>
</protein>
<feature type="repeat" description="ANK" evidence="3">
    <location>
        <begin position="108"/>
        <end position="140"/>
    </location>
</feature>
<evidence type="ECO:0000256" key="3">
    <source>
        <dbReference type="PROSITE-ProRule" id="PRU00023"/>
    </source>
</evidence>
<evidence type="ECO:0000313" key="7">
    <source>
        <dbReference type="Proteomes" id="UP001347796"/>
    </source>
</evidence>
<feature type="compositionally biased region" description="Basic and acidic residues" evidence="5">
    <location>
        <begin position="475"/>
        <end position="485"/>
    </location>
</feature>
<feature type="coiled-coil region" evidence="4">
    <location>
        <begin position="391"/>
        <end position="470"/>
    </location>
</feature>